<feature type="binding site" evidence="6">
    <location>
        <position position="119"/>
    </location>
    <ligand>
        <name>S-adenosyl-L-methionine</name>
        <dbReference type="ChEBI" id="CHEBI:59789"/>
    </ligand>
</feature>
<feature type="binding site" evidence="6">
    <location>
        <position position="96"/>
    </location>
    <ligand>
        <name>S-adenosyl-L-methionine</name>
        <dbReference type="ChEBI" id="CHEBI:59789"/>
    </ligand>
</feature>
<gene>
    <name evidence="6 8" type="primary">rsmH</name>
    <name evidence="8" type="ORF">E5S67_05184</name>
</gene>
<dbReference type="Gene3D" id="1.10.150.170">
    <property type="entry name" value="Putative methyltransferase TM0872, insert domain"/>
    <property type="match status" value="1"/>
</dbReference>
<dbReference type="GO" id="GO:0008168">
    <property type="term" value="F:methyltransferase activity"/>
    <property type="evidence" value="ECO:0007669"/>
    <property type="project" value="UniProtKB-KW"/>
</dbReference>
<feature type="binding site" evidence="6">
    <location>
        <position position="112"/>
    </location>
    <ligand>
        <name>S-adenosyl-L-methionine</name>
        <dbReference type="ChEBI" id="CHEBI:59789"/>
    </ligand>
</feature>
<dbReference type="EC" id="2.1.1.199" evidence="6"/>
<evidence type="ECO:0000256" key="1">
    <source>
        <dbReference type="ARBA" id="ARBA00010396"/>
    </source>
</evidence>
<keyword evidence="2 6" id="KW-0698">rRNA processing</keyword>
<feature type="region of interest" description="Disordered" evidence="7">
    <location>
        <begin position="276"/>
        <end position="302"/>
    </location>
</feature>
<feature type="binding site" evidence="6">
    <location>
        <position position="71"/>
    </location>
    <ligand>
        <name>S-adenosyl-L-methionine</name>
        <dbReference type="ChEBI" id="CHEBI:59789"/>
    </ligand>
</feature>
<keyword evidence="6" id="KW-0963">Cytoplasm</keyword>
<dbReference type="InterPro" id="IPR002903">
    <property type="entry name" value="RsmH"/>
</dbReference>
<evidence type="ECO:0000313" key="9">
    <source>
        <dbReference type="Proteomes" id="UP000702425"/>
    </source>
</evidence>
<keyword evidence="3 6" id="KW-0489">Methyltransferase</keyword>
<dbReference type="SUPFAM" id="SSF53335">
    <property type="entry name" value="S-adenosyl-L-methionine-dependent methyltransferases"/>
    <property type="match status" value="1"/>
</dbReference>
<evidence type="ECO:0000256" key="5">
    <source>
        <dbReference type="ARBA" id="ARBA00022691"/>
    </source>
</evidence>
<protein>
    <recommendedName>
        <fullName evidence="6">Ribosomal RNA small subunit methyltransferase H</fullName>
        <ecNumber evidence="6">2.1.1.199</ecNumber>
    </recommendedName>
    <alternativeName>
        <fullName evidence="6">16S rRNA m(4)C1402 methyltransferase</fullName>
    </alternativeName>
    <alternativeName>
        <fullName evidence="6">rRNA (cytosine-N(4)-)-methyltransferase RsmH</fullName>
    </alternativeName>
</protein>
<dbReference type="InterPro" id="IPR029063">
    <property type="entry name" value="SAM-dependent_MTases_sf"/>
</dbReference>
<dbReference type="Pfam" id="PF01795">
    <property type="entry name" value="Methyltransf_5"/>
    <property type="match status" value="1"/>
</dbReference>
<evidence type="ECO:0000256" key="3">
    <source>
        <dbReference type="ARBA" id="ARBA00022603"/>
    </source>
</evidence>
<dbReference type="PANTHER" id="PTHR11265">
    <property type="entry name" value="S-ADENOSYL-METHYLTRANSFERASE MRAW"/>
    <property type="match status" value="1"/>
</dbReference>
<dbReference type="NCBIfam" id="TIGR00006">
    <property type="entry name" value="16S rRNA (cytosine(1402)-N(4))-methyltransferase RsmH"/>
    <property type="match status" value="1"/>
</dbReference>
<sequence length="302" mass="33659">MIMKDIELSEKDTPGLDVSIDTYHVPVLGQELIAGLAVRPGGHYLDATLGGGGHTSLILAAAADVTVVAIDRDEQAIRFCQARFANSPVEFWHGNFAEYRSPEAEFDGIIADLGVSSAQFDTPERGFSFRHPAQLDMRMNQQQSLTAEEIINHWEEVKLADIIYKYGEERLSRRIARRIVQGRPFQTTTELAGAIASSFPPKQRNGRIHPATRTFQALRIAVNSELASLETFLHQAPRWLKPGGRIGIITFHSLEDRPVKHQLRGTPSLQVLTKKPIGPQSEELARNPRSRSAKLRLAERLT</sequence>
<evidence type="ECO:0000256" key="4">
    <source>
        <dbReference type="ARBA" id="ARBA00022679"/>
    </source>
</evidence>
<dbReference type="HAMAP" id="MF_01007">
    <property type="entry name" value="16SrRNA_methyltr_H"/>
    <property type="match status" value="1"/>
</dbReference>
<feature type="binding site" evidence="6">
    <location>
        <begin position="52"/>
        <end position="54"/>
    </location>
    <ligand>
        <name>S-adenosyl-L-methionine</name>
        <dbReference type="ChEBI" id="CHEBI:59789"/>
    </ligand>
</feature>
<keyword evidence="4 6" id="KW-0808">Transferase</keyword>
<comment type="function">
    <text evidence="6">Specifically methylates the N4 position of cytidine in position 1402 (C1402) of 16S rRNA.</text>
</comment>
<dbReference type="EMBL" id="SRRZ01000128">
    <property type="protein sequence ID" value="NQE37413.1"/>
    <property type="molecule type" value="Genomic_DNA"/>
</dbReference>
<dbReference type="PIRSF" id="PIRSF004486">
    <property type="entry name" value="MraW"/>
    <property type="match status" value="1"/>
</dbReference>
<dbReference type="GO" id="GO:0032259">
    <property type="term" value="P:methylation"/>
    <property type="evidence" value="ECO:0007669"/>
    <property type="project" value="UniProtKB-KW"/>
</dbReference>
<keyword evidence="5 6" id="KW-0949">S-adenosyl-L-methionine</keyword>
<comment type="catalytic activity">
    <reaction evidence="6">
        <text>cytidine(1402) in 16S rRNA + S-adenosyl-L-methionine = N(4)-methylcytidine(1402) in 16S rRNA + S-adenosyl-L-homocysteine + H(+)</text>
        <dbReference type="Rhea" id="RHEA:42928"/>
        <dbReference type="Rhea" id="RHEA-COMP:10286"/>
        <dbReference type="Rhea" id="RHEA-COMP:10287"/>
        <dbReference type="ChEBI" id="CHEBI:15378"/>
        <dbReference type="ChEBI" id="CHEBI:57856"/>
        <dbReference type="ChEBI" id="CHEBI:59789"/>
        <dbReference type="ChEBI" id="CHEBI:74506"/>
        <dbReference type="ChEBI" id="CHEBI:82748"/>
        <dbReference type="EC" id="2.1.1.199"/>
    </reaction>
</comment>
<dbReference type="Proteomes" id="UP000702425">
    <property type="component" value="Unassembled WGS sequence"/>
</dbReference>
<evidence type="ECO:0000256" key="7">
    <source>
        <dbReference type="SAM" id="MobiDB-lite"/>
    </source>
</evidence>
<keyword evidence="9" id="KW-1185">Reference proteome</keyword>
<dbReference type="InterPro" id="IPR023397">
    <property type="entry name" value="SAM-dep_MeTrfase_MraW_recog"/>
</dbReference>
<proteinExistence type="inferred from homology"/>
<evidence type="ECO:0000313" key="8">
    <source>
        <dbReference type="EMBL" id="NQE37413.1"/>
    </source>
</evidence>
<dbReference type="PANTHER" id="PTHR11265:SF0">
    <property type="entry name" value="12S RRNA N4-METHYLCYTIDINE METHYLTRANSFERASE"/>
    <property type="match status" value="1"/>
</dbReference>
<accession>A0ABX2D5G0</accession>
<comment type="similarity">
    <text evidence="1 6">Belongs to the methyltransferase superfamily. RsmH family.</text>
</comment>
<reference evidence="8 9" key="1">
    <citation type="journal article" date="2020" name="Sci. Rep.">
        <title>A novel cyanobacterial geosmin producer, revising GeoA distribution and dispersion patterns in Bacteria.</title>
        <authorList>
            <person name="Churro C."/>
            <person name="Semedo-Aguiar A.P."/>
            <person name="Silva A.D."/>
            <person name="Pereira-Leal J.B."/>
            <person name="Leite R.B."/>
        </authorList>
    </citation>
    <scope>NUCLEOTIDE SEQUENCE [LARGE SCALE GENOMIC DNA]</scope>
    <source>
        <strain evidence="8 9">IPMA8</strain>
    </source>
</reference>
<comment type="subcellular location">
    <subcellularLocation>
        <location evidence="6">Cytoplasm</location>
    </subcellularLocation>
</comment>
<dbReference type="SUPFAM" id="SSF81799">
    <property type="entry name" value="Putative methyltransferase TM0872, insert domain"/>
    <property type="match status" value="1"/>
</dbReference>
<dbReference type="Gene3D" id="3.40.50.150">
    <property type="entry name" value="Vaccinia Virus protein VP39"/>
    <property type="match status" value="1"/>
</dbReference>
<evidence type="ECO:0000256" key="2">
    <source>
        <dbReference type="ARBA" id="ARBA00022552"/>
    </source>
</evidence>
<name>A0ABX2D5G0_9CYAN</name>
<evidence type="ECO:0000256" key="6">
    <source>
        <dbReference type="HAMAP-Rule" id="MF_01007"/>
    </source>
</evidence>
<comment type="caution">
    <text evidence="8">The sequence shown here is derived from an EMBL/GenBank/DDBJ whole genome shotgun (WGS) entry which is preliminary data.</text>
</comment>
<organism evidence="8 9">
    <name type="scientific">Microcoleus asticus IPMA8</name>
    <dbReference type="NCBI Taxonomy" id="2563858"/>
    <lineage>
        <taxon>Bacteria</taxon>
        <taxon>Bacillati</taxon>
        <taxon>Cyanobacteriota</taxon>
        <taxon>Cyanophyceae</taxon>
        <taxon>Oscillatoriophycideae</taxon>
        <taxon>Oscillatoriales</taxon>
        <taxon>Microcoleaceae</taxon>
        <taxon>Microcoleus</taxon>
        <taxon>Microcoleus asticus</taxon>
    </lineage>
</organism>